<reference evidence="2 3" key="1">
    <citation type="submission" date="2019-03" db="EMBL/GenBank/DDBJ databases">
        <title>Genomic Encyclopedia of Type Strains, Phase IV (KMG-IV): sequencing the most valuable type-strain genomes for metagenomic binning, comparative biology and taxonomic classification.</title>
        <authorList>
            <person name="Goeker M."/>
        </authorList>
    </citation>
    <scope>NUCLEOTIDE SEQUENCE [LARGE SCALE GENOMIC DNA]</scope>
    <source>
        <strain evidence="2 3">DSM 24176</strain>
    </source>
</reference>
<dbReference type="InterPro" id="IPR007809">
    <property type="entry name" value="FlgN-like"/>
</dbReference>
<dbReference type="GO" id="GO:0044780">
    <property type="term" value="P:bacterial-type flagellum assembly"/>
    <property type="evidence" value="ECO:0007669"/>
    <property type="project" value="InterPro"/>
</dbReference>
<name>A0A4R1MLI8_9FIRM</name>
<gene>
    <name evidence="2" type="ORF">EDC19_1588</name>
</gene>
<sequence length="162" mass="19176">MIMNDITNYIDMLIESLKQKKDVLIQIKEQNQRQSEITKKEVFKLEEFDNTIKAKDKLIKKISVLDDGFNTIYERIRVELLGNKLKYKNKIEELKKLVSEVAELGISIQVQEEKNRQSITQSFKDKKKEIKKFKNSKASATTYYKNMNNVSKEQSFFLDKKK</sequence>
<organism evidence="2 3">
    <name type="scientific">Natranaerovirga hydrolytica</name>
    <dbReference type="NCBI Taxonomy" id="680378"/>
    <lineage>
        <taxon>Bacteria</taxon>
        <taxon>Bacillati</taxon>
        <taxon>Bacillota</taxon>
        <taxon>Clostridia</taxon>
        <taxon>Lachnospirales</taxon>
        <taxon>Natranaerovirgaceae</taxon>
        <taxon>Natranaerovirga</taxon>
    </lineage>
</organism>
<keyword evidence="3" id="KW-1185">Reference proteome</keyword>
<protein>
    <submittedName>
        <fullName evidence="2">FlgN protein</fullName>
    </submittedName>
</protein>
<keyword evidence="1" id="KW-0175">Coiled coil</keyword>
<dbReference type="EMBL" id="SMGQ01000012">
    <property type="protein sequence ID" value="TCK93395.1"/>
    <property type="molecule type" value="Genomic_DNA"/>
</dbReference>
<evidence type="ECO:0000313" key="2">
    <source>
        <dbReference type="EMBL" id="TCK93395.1"/>
    </source>
</evidence>
<dbReference type="OrthoDB" id="9798495at2"/>
<feature type="coiled-coil region" evidence="1">
    <location>
        <begin position="77"/>
        <end position="104"/>
    </location>
</feature>
<evidence type="ECO:0000256" key="1">
    <source>
        <dbReference type="SAM" id="Coils"/>
    </source>
</evidence>
<dbReference type="RefSeq" id="WP_132282300.1">
    <property type="nucleotide sequence ID" value="NZ_SMGQ01000012.1"/>
</dbReference>
<accession>A0A4R1MLI8</accession>
<dbReference type="Pfam" id="PF05130">
    <property type="entry name" value="FlgN"/>
    <property type="match status" value="1"/>
</dbReference>
<dbReference type="Proteomes" id="UP000294545">
    <property type="component" value="Unassembled WGS sequence"/>
</dbReference>
<proteinExistence type="predicted"/>
<comment type="caution">
    <text evidence="2">The sequence shown here is derived from an EMBL/GenBank/DDBJ whole genome shotgun (WGS) entry which is preliminary data.</text>
</comment>
<evidence type="ECO:0000313" key="3">
    <source>
        <dbReference type="Proteomes" id="UP000294545"/>
    </source>
</evidence>
<dbReference type="AlphaFoldDB" id="A0A4R1MLI8"/>